<evidence type="ECO:0000313" key="3">
    <source>
        <dbReference type="EMBL" id="UUO66810.1"/>
    </source>
</evidence>
<proteinExistence type="predicted"/>
<dbReference type="GO" id="GO:0016747">
    <property type="term" value="F:acyltransferase activity, transferring groups other than amino-acyl groups"/>
    <property type="evidence" value="ECO:0007669"/>
    <property type="project" value="InterPro"/>
</dbReference>
<sequence>MPMIETAMRASDEPVLVRPSRESDVEAMLAIYRHHVRSGVPRDVEGTGAPEPDDLRDRRKNLKQTRLPHLVATFRGEVVGYAYAVLFRKRPAYRYTAKHSIYVHHAQLGRGVGRLLLQELIDACAAAGFRQMIGYIDADNEPSLALHEKFGFARAGLLSGVAYRHGRWSDTVMVQRSLGAGTTTPPPVTRRADRV</sequence>
<dbReference type="EMBL" id="CP028989">
    <property type="protein sequence ID" value="UUO66810.1"/>
    <property type="molecule type" value="Genomic_DNA"/>
</dbReference>
<dbReference type="SUPFAM" id="SSF55729">
    <property type="entry name" value="Acyl-CoA N-acyltransferases (Nat)"/>
    <property type="match status" value="1"/>
</dbReference>
<evidence type="ECO:0000256" key="1">
    <source>
        <dbReference type="SAM" id="MobiDB-lite"/>
    </source>
</evidence>
<dbReference type="PANTHER" id="PTHR43072">
    <property type="entry name" value="N-ACETYLTRANSFERASE"/>
    <property type="match status" value="1"/>
</dbReference>
<dbReference type="Gene3D" id="3.40.630.30">
    <property type="match status" value="1"/>
</dbReference>
<dbReference type="PANTHER" id="PTHR43072:SF8">
    <property type="entry name" value="ACYLTRANSFERASE FABY-RELATED"/>
    <property type="match status" value="1"/>
</dbReference>
<feature type="region of interest" description="Disordered" evidence="1">
    <location>
        <begin position="41"/>
        <end position="61"/>
    </location>
</feature>
<dbReference type="Proteomes" id="UP001058872">
    <property type="component" value="Chromosome"/>
</dbReference>
<feature type="domain" description="N-acetyltransferase" evidence="2">
    <location>
        <begin position="15"/>
        <end position="178"/>
    </location>
</feature>
<dbReference type="AlphaFoldDB" id="A0AAE9SQC3"/>
<dbReference type="InterPro" id="IPR016181">
    <property type="entry name" value="Acyl_CoA_acyltransferase"/>
</dbReference>
<gene>
    <name evidence="3" type="ORF">DCM83_17435</name>
</gene>
<name>A0AAE9SQC3_9BRAD</name>
<accession>A0AAE9SQC3</accession>
<evidence type="ECO:0000313" key="4">
    <source>
        <dbReference type="Proteomes" id="UP001058872"/>
    </source>
</evidence>
<dbReference type="Pfam" id="PF00583">
    <property type="entry name" value="Acetyltransf_1"/>
    <property type="match status" value="1"/>
</dbReference>
<protein>
    <submittedName>
        <fullName evidence="3">GNAT family N-acetyltransferase</fullName>
    </submittedName>
</protein>
<reference evidence="3" key="1">
    <citation type="submission" date="2018-04" db="EMBL/GenBank/DDBJ databases">
        <title>Genomes of Endosymbiotic and Endophytic Bradyrhizobium Publication status.</title>
        <authorList>
            <person name="Guha S."/>
            <person name="Jorrin B."/>
            <person name="Sarkar M."/>
            <person name="Poole P.S."/>
            <person name="DasGupta M."/>
        </authorList>
    </citation>
    <scope>NUCLEOTIDE SEQUENCE</scope>
    <source>
        <strain evidence="3">WBOS16</strain>
    </source>
</reference>
<dbReference type="CDD" id="cd04301">
    <property type="entry name" value="NAT_SF"/>
    <property type="match status" value="1"/>
</dbReference>
<evidence type="ECO:0000259" key="2">
    <source>
        <dbReference type="PROSITE" id="PS51186"/>
    </source>
</evidence>
<dbReference type="PROSITE" id="PS51186">
    <property type="entry name" value="GNAT"/>
    <property type="match status" value="1"/>
</dbReference>
<dbReference type="InterPro" id="IPR000182">
    <property type="entry name" value="GNAT_dom"/>
</dbReference>
<organism evidence="3 4">
    <name type="scientific">Bradyrhizobium betae</name>
    <dbReference type="NCBI Taxonomy" id="244734"/>
    <lineage>
        <taxon>Bacteria</taxon>
        <taxon>Pseudomonadati</taxon>
        <taxon>Pseudomonadota</taxon>
        <taxon>Alphaproteobacteria</taxon>
        <taxon>Hyphomicrobiales</taxon>
        <taxon>Nitrobacteraceae</taxon>
        <taxon>Bradyrhizobium</taxon>
    </lineage>
</organism>